<dbReference type="SUPFAM" id="SSF51735">
    <property type="entry name" value="NAD(P)-binding Rossmann-fold domains"/>
    <property type="match status" value="1"/>
</dbReference>
<evidence type="ECO:0000313" key="3">
    <source>
        <dbReference type="EMBL" id="GAA0611075.1"/>
    </source>
</evidence>
<dbReference type="CDD" id="cd05289">
    <property type="entry name" value="MDR_like_2"/>
    <property type="match status" value="1"/>
</dbReference>
<name>A0ABP3RNZ0_9BACI</name>
<accession>A0ABP3RNZ0</accession>
<dbReference type="SUPFAM" id="SSF50129">
    <property type="entry name" value="GroES-like"/>
    <property type="match status" value="1"/>
</dbReference>
<dbReference type="Pfam" id="PF08240">
    <property type="entry name" value="ADH_N"/>
    <property type="match status" value="1"/>
</dbReference>
<dbReference type="EMBL" id="BAAADS010000025">
    <property type="protein sequence ID" value="GAA0611075.1"/>
    <property type="molecule type" value="Genomic_DNA"/>
</dbReference>
<reference evidence="4" key="1">
    <citation type="journal article" date="2019" name="Int. J. Syst. Evol. Microbiol.">
        <title>The Global Catalogue of Microorganisms (GCM) 10K type strain sequencing project: providing services to taxonomists for standard genome sequencing and annotation.</title>
        <authorList>
            <consortium name="The Broad Institute Genomics Platform"/>
            <consortium name="The Broad Institute Genome Sequencing Center for Infectious Disease"/>
            <person name="Wu L."/>
            <person name="Ma J."/>
        </authorList>
    </citation>
    <scope>NUCLEOTIDE SEQUENCE [LARGE SCALE GENOMIC DNA]</scope>
    <source>
        <strain evidence="4">JCM 15395</strain>
    </source>
</reference>
<dbReference type="InterPro" id="IPR013154">
    <property type="entry name" value="ADH-like_N"/>
</dbReference>
<dbReference type="RefSeq" id="WP_343814983.1">
    <property type="nucleotide sequence ID" value="NZ_BAAADS010000025.1"/>
</dbReference>
<evidence type="ECO:0000256" key="1">
    <source>
        <dbReference type="ARBA" id="ARBA00022857"/>
    </source>
</evidence>
<comment type="caution">
    <text evidence="3">The sequence shown here is derived from an EMBL/GenBank/DDBJ whole genome shotgun (WGS) entry which is preliminary data.</text>
</comment>
<evidence type="ECO:0000313" key="4">
    <source>
        <dbReference type="Proteomes" id="UP001500866"/>
    </source>
</evidence>
<dbReference type="InterPro" id="IPR036291">
    <property type="entry name" value="NAD(P)-bd_dom_sf"/>
</dbReference>
<dbReference type="SMART" id="SM00829">
    <property type="entry name" value="PKS_ER"/>
    <property type="match status" value="1"/>
</dbReference>
<organism evidence="3 4">
    <name type="scientific">Virgibacillus siamensis</name>
    <dbReference type="NCBI Taxonomy" id="480071"/>
    <lineage>
        <taxon>Bacteria</taxon>
        <taxon>Bacillati</taxon>
        <taxon>Bacillota</taxon>
        <taxon>Bacilli</taxon>
        <taxon>Bacillales</taxon>
        <taxon>Bacillaceae</taxon>
        <taxon>Virgibacillus</taxon>
    </lineage>
</organism>
<dbReference type="InterPro" id="IPR013149">
    <property type="entry name" value="ADH-like_C"/>
</dbReference>
<dbReference type="Gene3D" id="3.90.180.10">
    <property type="entry name" value="Medium-chain alcohol dehydrogenases, catalytic domain"/>
    <property type="match status" value="1"/>
</dbReference>
<protein>
    <submittedName>
        <fullName evidence="3">Zinc-dependent alcohol dehydrogenase family protein</fullName>
    </submittedName>
</protein>
<gene>
    <name evidence="3" type="ORF">GCM10009001_30390</name>
</gene>
<feature type="domain" description="Enoyl reductase (ER)" evidence="2">
    <location>
        <begin position="15"/>
        <end position="318"/>
    </location>
</feature>
<dbReference type="Gene3D" id="3.40.50.720">
    <property type="entry name" value="NAD(P)-binding Rossmann-like Domain"/>
    <property type="match status" value="1"/>
</dbReference>
<dbReference type="InterPro" id="IPR011032">
    <property type="entry name" value="GroES-like_sf"/>
</dbReference>
<sequence>MNDGEMKAAVLQRFGDAEELVLQNISVPAIGSNDVLIQVDCAGLGEWDVFEREGGYAEMLGLESVFPYVLGSEGAGTVVAVGEKVSEFTIGDKVCGVGFLNAKGGFYAEYVALNSNYVSPLSDHLTLQKASSISGVGLTALRGLEDVLKIKQSESVMIFGASGGVGHLAVQLAKSMGARVFAVASGQDGVSMVKGLGIDVVIDGREDNLLLEAHSFAPEGFDAALFTAGGESTQKAIECVHKDGRIAFPNGIDPVPQVGTDIMSIGYNGDPDSEIIQRLNRYIDLNQITVNVDRSFSLEDCHEAHIKLNNHYLGKLCLKVR</sequence>
<evidence type="ECO:0000259" key="2">
    <source>
        <dbReference type="SMART" id="SM00829"/>
    </source>
</evidence>
<keyword evidence="4" id="KW-1185">Reference proteome</keyword>
<dbReference type="InterPro" id="IPR051603">
    <property type="entry name" value="Zinc-ADH_QOR/CCCR"/>
</dbReference>
<keyword evidence="1" id="KW-0521">NADP</keyword>
<dbReference type="PANTHER" id="PTHR44154">
    <property type="entry name" value="QUINONE OXIDOREDUCTASE"/>
    <property type="match status" value="1"/>
</dbReference>
<dbReference type="Proteomes" id="UP001500866">
    <property type="component" value="Unassembled WGS sequence"/>
</dbReference>
<dbReference type="InterPro" id="IPR020843">
    <property type="entry name" value="ER"/>
</dbReference>
<proteinExistence type="predicted"/>
<dbReference type="PANTHER" id="PTHR44154:SF1">
    <property type="entry name" value="QUINONE OXIDOREDUCTASE"/>
    <property type="match status" value="1"/>
</dbReference>
<dbReference type="Pfam" id="PF00107">
    <property type="entry name" value="ADH_zinc_N"/>
    <property type="match status" value="1"/>
</dbReference>